<evidence type="ECO:0000313" key="2">
    <source>
        <dbReference type="EMBL" id="MBU3805165.1"/>
    </source>
</evidence>
<dbReference type="NCBIfam" id="TIGR01383">
    <property type="entry name" value="not_thiJ"/>
    <property type="match status" value="1"/>
</dbReference>
<organism evidence="2 3">
    <name type="scientific">Candidatus Cellulosilyticum pullistercoris</name>
    <dbReference type="NCBI Taxonomy" id="2838521"/>
    <lineage>
        <taxon>Bacteria</taxon>
        <taxon>Bacillati</taxon>
        <taxon>Bacillota</taxon>
        <taxon>Clostridia</taxon>
        <taxon>Lachnospirales</taxon>
        <taxon>Cellulosilyticaceae</taxon>
        <taxon>Cellulosilyticum</taxon>
    </lineage>
</organism>
<gene>
    <name evidence="2" type="ORF">H9872_10500</name>
</gene>
<dbReference type="CDD" id="cd03135">
    <property type="entry name" value="GATase1_DJ-1"/>
    <property type="match status" value="1"/>
</dbReference>
<evidence type="ECO:0000313" key="3">
    <source>
        <dbReference type="Proteomes" id="UP000824229"/>
    </source>
</evidence>
<evidence type="ECO:0000259" key="1">
    <source>
        <dbReference type="Pfam" id="PF01965"/>
    </source>
</evidence>
<comment type="caution">
    <text evidence="2">The sequence shown here is derived from an EMBL/GenBank/DDBJ whole genome shotgun (WGS) entry which is preliminary data.</text>
</comment>
<dbReference type="InterPro" id="IPR050325">
    <property type="entry name" value="Prot/Nucl_acid_deglycase"/>
</dbReference>
<dbReference type="Proteomes" id="UP000824229">
    <property type="component" value="Unassembled WGS sequence"/>
</dbReference>
<feature type="domain" description="DJ-1/PfpI" evidence="1">
    <location>
        <begin position="1"/>
        <end position="162"/>
    </location>
</feature>
<proteinExistence type="predicted"/>
<dbReference type="Pfam" id="PF01965">
    <property type="entry name" value="DJ-1_PfpI"/>
    <property type="match status" value="1"/>
</dbReference>
<dbReference type="PANTHER" id="PTHR48094">
    <property type="entry name" value="PROTEIN/NUCLEIC ACID DEGLYCASE DJ-1-RELATED"/>
    <property type="match status" value="1"/>
</dbReference>
<protein>
    <submittedName>
        <fullName evidence="2">DJ-1/PfpI family protein</fullName>
    </submittedName>
</protein>
<dbReference type="SUPFAM" id="SSF52317">
    <property type="entry name" value="Class I glutamine amidotransferase-like"/>
    <property type="match status" value="1"/>
</dbReference>
<dbReference type="AlphaFoldDB" id="A0A9E2KDI0"/>
<reference evidence="2" key="2">
    <citation type="submission" date="2021-04" db="EMBL/GenBank/DDBJ databases">
        <authorList>
            <person name="Gilroy R."/>
        </authorList>
    </citation>
    <scope>NUCLEOTIDE SEQUENCE</scope>
    <source>
        <strain evidence="2">B5-657</strain>
    </source>
</reference>
<dbReference type="InterPro" id="IPR002818">
    <property type="entry name" value="DJ-1/PfpI"/>
</dbReference>
<dbReference type="EMBL" id="JAHLFQ010000248">
    <property type="protein sequence ID" value="MBU3805165.1"/>
    <property type="molecule type" value="Genomic_DNA"/>
</dbReference>
<name>A0A9E2KDI0_9FIRM</name>
<accession>A0A9E2KDI0</accession>
<reference evidence="2" key="1">
    <citation type="journal article" date="2021" name="PeerJ">
        <title>Extensive microbial diversity within the chicken gut microbiome revealed by metagenomics and culture.</title>
        <authorList>
            <person name="Gilroy R."/>
            <person name="Ravi A."/>
            <person name="Getino M."/>
            <person name="Pursley I."/>
            <person name="Horton D.L."/>
            <person name="Alikhan N.F."/>
            <person name="Baker D."/>
            <person name="Gharbi K."/>
            <person name="Hall N."/>
            <person name="Watson M."/>
            <person name="Adriaenssens E.M."/>
            <person name="Foster-Nyarko E."/>
            <person name="Jarju S."/>
            <person name="Secka A."/>
            <person name="Antonio M."/>
            <person name="Oren A."/>
            <person name="Chaudhuri R.R."/>
            <person name="La Ragione R."/>
            <person name="Hildebrand F."/>
            <person name="Pallen M.J."/>
        </authorList>
    </citation>
    <scope>NUCLEOTIDE SEQUENCE</scope>
    <source>
        <strain evidence="2">B5-657</strain>
    </source>
</reference>
<dbReference type="Gene3D" id="3.40.50.880">
    <property type="match status" value="1"/>
</dbReference>
<dbReference type="InterPro" id="IPR029062">
    <property type="entry name" value="Class_I_gatase-like"/>
</dbReference>
<dbReference type="PANTHER" id="PTHR48094:SF12">
    <property type="entry name" value="PARKINSON DISEASE PROTEIN 7 HOMOLOG"/>
    <property type="match status" value="1"/>
</dbReference>
<sequence>MKVAVYFATGYEEIEALAVVDVLRRGNIEVSMVGVNSKTVVSARGISINMDTTLDELNHDEIDMMVLPGGVPGVINLESSEKLMSELKSFKEKGKWLAAICAAPSILGNQGLLVGEKATCYPNYESKLIGCEHVDERVVVSGKIVTGKGAGTAIDFALKILEVLESKEVADKVRKSMIA</sequence>
<dbReference type="GO" id="GO:0005737">
    <property type="term" value="C:cytoplasm"/>
    <property type="evidence" value="ECO:0007669"/>
    <property type="project" value="TreeGrafter"/>
</dbReference>
<dbReference type="InterPro" id="IPR006287">
    <property type="entry name" value="DJ-1"/>
</dbReference>